<feature type="domain" description="Suppressor of fused-like" evidence="1">
    <location>
        <begin position="29"/>
        <end position="87"/>
    </location>
</feature>
<evidence type="ECO:0000313" key="2">
    <source>
        <dbReference type="EMBL" id="MBK1814901.1"/>
    </source>
</evidence>
<evidence type="ECO:0000259" key="1">
    <source>
        <dbReference type="Pfam" id="PF05076"/>
    </source>
</evidence>
<organism evidence="2 3">
    <name type="scientific">Luteolibacter yonseiensis</name>
    <dbReference type="NCBI Taxonomy" id="1144680"/>
    <lineage>
        <taxon>Bacteria</taxon>
        <taxon>Pseudomonadati</taxon>
        <taxon>Verrucomicrobiota</taxon>
        <taxon>Verrucomicrobiia</taxon>
        <taxon>Verrucomicrobiales</taxon>
        <taxon>Verrucomicrobiaceae</taxon>
        <taxon>Luteolibacter</taxon>
    </lineage>
</organism>
<name>A0A934R0Z8_9BACT</name>
<dbReference type="Pfam" id="PF05076">
    <property type="entry name" value="SUFU"/>
    <property type="match status" value="1"/>
</dbReference>
<dbReference type="Proteomes" id="UP000600139">
    <property type="component" value="Unassembled WGS sequence"/>
</dbReference>
<sequence length="91" mass="10300">MPKPDRFFENSRQRKRSCSSSCLFRFISLPYLDGPDLENLECTDGTAKFYWLIPITQSELELKNAEGVEALEARFDASGFDYAGPAREGVV</sequence>
<dbReference type="RefSeq" id="WP_200349849.1">
    <property type="nucleotide sequence ID" value="NZ_BAABHZ010000010.1"/>
</dbReference>
<proteinExistence type="predicted"/>
<protein>
    <submittedName>
        <fullName evidence="2">Suppressor of fused domain protein</fullName>
    </submittedName>
</protein>
<keyword evidence="3" id="KW-1185">Reference proteome</keyword>
<gene>
    <name evidence="2" type="ORF">JIN84_04695</name>
</gene>
<evidence type="ECO:0000313" key="3">
    <source>
        <dbReference type="Proteomes" id="UP000600139"/>
    </source>
</evidence>
<reference evidence="2" key="1">
    <citation type="submission" date="2021-01" db="EMBL/GenBank/DDBJ databases">
        <title>Modified the classification status of verrucomicrobia.</title>
        <authorList>
            <person name="Feng X."/>
        </authorList>
    </citation>
    <scope>NUCLEOTIDE SEQUENCE</scope>
    <source>
        <strain evidence="2">JCM 18052</strain>
    </source>
</reference>
<comment type="caution">
    <text evidence="2">The sequence shown here is derived from an EMBL/GenBank/DDBJ whole genome shotgun (WGS) entry which is preliminary data.</text>
</comment>
<dbReference type="EMBL" id="JAENIK010000004">
    <property type="protein sequence ID" value="MBK1814901.1"/>
    <property type="molecule type" value="Genomic_DNA"/>
</dbReference>
<dbReference type="AlphaFoldDB" id="A0A934R0Z8"/>
<accession>A0A934R0Z8</accession>
<dbReference type="InterPro" id="IPR020941">
    <property type="entry name" value="SUFU-like_domain"/>
</dbReference>